<comment type="caution">
    <text evidence="3">The sequence shown here is derived from an EMBL/GenBank/DDBJ whole genome shotgun (WGS) entry which is preliminary data.</text>
</comment>
<dbReference type="Pfam" id="PF04909">
    <property type="entry name" value="Amidohydro_2"/>
    <property type="match status" value="1"/>
</dbReference>
<dbReference type="InterPro" id="IPR032466">
    <property type="entry name" value="Metal_Hydrolase"/>
</dbReference>
<accession>A0A5C5Y2G8</accession>
<evidence type="ECO:0000259" key="2">
    <source>
        <dbReference type="Pfam" id="PF04909"/>
    </source>
</evidence>
<dbReference type="GO" id="GO:0016787">
    <property type="term" value="F:hydrolase activity"/>
    <property type="evidence" value="ECO:0007669"/>
    <property type="project" value="UniProtKB-KW"/>
</dbReference>
<keyword evidence="4" id="KW-1185">Reference proteome</keyword>
<dbReference type="GO" id="GO:0016831">
    <property type="term" value="F:carboxy-lyase activity"/>
    <property type="evidence" value="ECO:0007669"/>
    <property type="project" value="InterPro"/>
</dbReference>
<dbReference type="Gene3D" id="3.20.20.140">
    <property type="entry name" value="Metal-dependent hydrolases"/>
    <property type="match status" value="1"/>
</dbReference>
<dbReference type="RefSeq" id="WP_146438553.1">
    <property type="nucleotide sequence ID" value="NZ_SJPL01000001.1"/>
</dbReference>
<dbReference type="PANTHER" id="PTHR21240">
    <property type="entry name" value="2-AMINO-3-CARBOXYLMUCONATE-6-SEMIALDEHYDE DECARBOXYLASE"/>
    <property type="match status" value="1"/>
</dbReference>
<keyword evidence="1" id="KW-0456">Lyase</keyword>
<dbReference type="GO" id="GO:0019748">
    <property type="term" value="P:secondary metabolic process"/>
    <property type="evidence" value="ECO:0007669"/>
    <property type="project" value="TreeGrafter"/>
</dbReference>
<dbReference type="GO" id="GO:0005737">
    <property type="term" value="C:cytoplasm"/>
    <property type="evidence" value="ECO:0007669"/>
    <property type="project" value="TreeGrafter"/>
</dbReference>
<dbReference type="SUPFAM" id="SSF51556">
    <property type="entry name" value="Metallo-dependent hydrolases"/>
    <property type="match status" value="1"/>
</dbReference>
<reference evidence="3 4" key="1">
    <citation type="submission" date="2019-02" db="EMBL/GenBank/DDBJ databases">
        <title>Deep-cultivation of Planctomycetes and their phenomic and genomic characterization uncovers novel biology.</title>
        <authorList>
            <person name="Wiegand S."/>
            <person name="Jogler M."/>
            <person name="Boedeker C."/>
            <person name="Pinto D."/>
            <person name="Vollmers J."/>
            <person name="Rivas-Marin E."/>
            <person name="Kohn T."/>
            <person name="Peeters S.H."/>
            <person name="Heuer A."/>
            <person name="Rast P."/>
            <person name="Oberbeckmann S."/>
            <person name="Bunk B."/>
            <person name="Jeske O."/>
            <person name="Meyerdierks A."/>
            <person name="Storesund J.E."/>
            <person name="Kallscheuer N."/>
            <person name="Luecker S."/>
            <person name="Lage O.M."/>
            <person name="Pohl T."/>
            <person name="Merkel B.J."/>
            <person name="Hornburger P."/>
            <person name="Mueller R.-W."/>
            <person name="Bruemmer F."/>
            <person name="Labrenz M."/>
            <person name="Spormann A.M."/>
            <person name="Op Den Camp H."/>
            <person name="Overmann J."/>
            <person name="Amann R."/>
            <person name="Jetten M.S.M."/>
            <person name="Mascher T."/>
            <person name="Medema M.H."/>
            <person name="Devos D.P."/>
            <person name="Kaster A.-K."/>
            <person name="Ovreas L."/>
            <person name="Rohde M."/>
            <person name="Galperin M.Y."/>
            <person name="Jogler C."/>
        </authorList>
    </citation>
    <scope>NUCLEOTIDE SEQUENCE [LARGE SCALE GENOMIC DNA]</scope>
    <source>
        <strain evidence="3 4">Pan14r</strain>
    </source>
</reference>
<evidence type="ECO:0000256" key="1">
    <source>
        <dbReference type="ARBA" id="ARBA00023239"/>
    </source>
</evidence>
<feature type="domain" description="Amidohydrolase-related" evidence="2">
    <location>
        <begin position="8"/>
        <end position="309"/>
    </location>
</feature>
<dbReference type="InterPro" id="IPR032465">
    <property type="entry name" value="ACMSD"/>
</dbReference>
<sequence precursor="true">MHEEIPIIDAHVHVIPTVRGRNRFGKVVSGRCGCVNCGAELVPMLPTTCVDSNYPVESLFELMDRSGVKQAVLLQNPTLGTCNEYIGDCTQRYPDRFCGVIQIDPRDPLATETIRQFVSPQHHTLKMEMSFDWGWTGLYPDFRIDSAEMDGIWQTVADEGLEVIIDPGPPGNLGYQVEGFDALISRMPSTRFVLAHLGYLPADQLSDTVALKRRQSLLELGQRDNVWLGLSAVPTLLEESYPCPEVARLLREAVGLVGAEKLIWGSDAPVTLNLHTYQQLIDTVRCDSDFLSATQKRRILHDNAKTVFRGLNNQ</sequence>
<dbReference type="InterPro" id="IPR006680">
    <property type="entry name" value="Amidohydro-rel"/>
</dbReference>
<keyword evidence="3" id="KW-0378">Hydrolase</keyword>
<evidence type="ECO:0000313" key="4">
    <source>
        <dbReference type="Proteomes" id="UP000317238"/>
    </source>
</evidence>
<proteinExistence type="predicted"/>
<dbReference type="AlphaFoldDB" id="A0A5C5Y2G8"/>
<name>A0A5C5Y2G8_9PLAN</name>
<gene>
    <name evidence="3" type="ORF">Pan14r_11360</name>
</gene>
<organism evidence="3 4">
    <name type="scientific">Crateriforma conspicua</name>
    <dbReference type="NCBI Taxonomy" id="2527996"/>
    <lineage>
        <taxon>Bacteria</taxon>
        <taxon>Pseudomonadati</taxon>
        <taxon>Planctomycetota</taxon>
        <taxon>Planctomycetia</taxon>
        <taxon>Planctomycetales</taxon>
        <taxon>Planctomycetaceae</taxon>
        <taxon>Crateriforma</taxon>
    </lineage>
</organism>
<protein>
    <submittedName>
        <fullName evidence="3">Amidohydrolase</fullName>
    </submittedName>
</protein>
<dbReference type="EMBL" id="SJPL01000001">
    <property type="protein sequence ID" value="TWT68853.1"/>
    <property type="molecule type" value="Genomic_DNA"/>
</dbReference>
<dbReference type="PANTHER" id="PTHR21240:SF28">
    <property type="entry name" value="ISO-OROTATE DECARBOXYLASE (EUROFUNG)"/>
    <property type="match status" value="1"/>
</dbReference>
<dbReference type="Proteomes" id="UP000317238">
    <property type="component" value="Unassembled WGS sequence"/>
</dbReference>
<evidence type="ECO:0000313" key="3">
    <source>
        <dbReference type="EMBL" id="TWT68853.1"/>
    </source>
</evidence>
<dbReference type="OrthoDB" id="9787654at2"/>